<feature type="signal peptide" evidence="1">
    <location>
        <begin position="1"/>
        <end position="27"/>
    </location>
</feature>
<evidence type="ECO:0000256" key="1">
    <source>
        <dbReference type="SAM" id="SignalP"/>
    </source>
</evidence>
<dbReference type="EMBL" id="WHUG01000022">
    <property type="protein sequence ID" value="MQA42503.1"/>
    <property type="molecule type" value="Genomic_DNA"/>
</dbReference>
<keyword evidence="1" id="KW-0732">Signal</keyword>
<evidence type="ECO:0000313" key="2">
    <source>
        <dbReference type="EMBL" id="MQA42503.1"/>
    </source>
</evidence>
<dbReference type="AlphaFoldDB" id="A0A6A7NBN1"/>
<sequence length="255" mass="28490">MKTTRVFLLLGLLTLLGGCASSTPRMSAVRAFAAQAPQLGAYHELTERYRTTYQREQPFLSAAADARERELDRQRQAACDDFAQLQRGVQAYMQALGRLAGDGAYDMEDQVKSLGDGIKAWPDSGLSEHHVSAYAGLTRLVARTVTRPMQEAAVQQLMRDGRPAVQQVLEAMHILLTLYGKTSDNEEKIVLGMLETELPFLDPKRDRLLQALARSQQHDKQVEYHLIAARNALAQKNLAAIEQSHRVLLDQFPHP</sequence>
<feature type="chain" id="PRO_5025680436" description="Lipoprotein" evidence="1">
    <location>
        <begin position="28"/>
        <end position="255"/>
    </location>
</feature>
<evidence type="ECO:0000313" key="3">
    <source>
        <dbReference type="Proteomes" id="UP000440498"/>
    </source>
</evidence>
<reference evidence="2 3" key="1">
    <citation type="submission" date="2019-10" db="EMBL/GenBank/DDBJ databases">
        <title>Two novel species isolated from a subtropical stream in China.</title>
        <authorList>
            <person name="Lu H."/>
        </authorList>
    </citation>
    <scope>NUCLEOTIDE SEQUENCE [LARGE SCALE GENOMIC DNA]</scope>
    <source>
        <strain evidence="2 3">FT29W</strain>
    </source>
</reference>
<dbReference type="RefSeq" id="WP_152841602.1">
    <property type="nucleotide sequence ID" value="NZ_WHUG01000022.1"/>
</dbReference>
<organism evidence="2 3">
    <name type="scientific">Rugamonas aquatica</name>
    <dbReference type="NCBI Taxonomy" id="2743357"/>
    <lineage>
        <taxon>Bacteria</taxon>
        <taxon>Pseudomonadati</taxon>
        <taxon>Pseudomonadota</taxon>
        <taxon>Betaproteobacteria</taxon>
        <taxon>Burkholderiales</taxon>
        <taxon>Oxalobacteraceae</taxon>
        <taxon>Telluria group</taxon>
        <taxon>Rugamonas</taxon>
    </lineage>
</organism>
<name>A0A6A7NBN1_9BURK</name>
<proteinExistence type="predicted"/>
<protein>
    <recommendedName>
        <fullName evidence="4">Lipoprotein</fullName>
    </recommendedName>
</protein>
<dbReference type="Proteomes" id="UP000440498">
    <property type="component" value="Unassembled WGS sequence"/>
</dbReference>
<evidence type="ECO:0008006" key="4">
    <source>
        <dbReference type="Google" id="ProtNLM"/>
    </source>
</evidence>
<comment type="caution">
    <text evidence="2">The sequence shown here is derived from an EMBL/GenBank/DDBJ whole genome shotgun (WGS) entry which is preliminary data.</text>
</comment>
<accession>A0A6A7NBN1</accession>
<keyword evidence="3" id="KW-1185">Reference proteome</keyword>
<gene>
    <name evidence="2" type="ORF">GEV02_30660</name>
</gene>
<dbReference type="PROSITE" id="PS51257">
    <property type="entry name" value="PROKAR_LIPOPROTEIN"/>
    <property type="match status" value="1"/>
</dbReference>